<sequence length="198" mass="20752">MCLRLSCSRDARHVSRDGGEVGGDETAVEGHGKEGGSEASSPLLSLRSRLPAAPTVSPLPMSRRPMAPAAPAAPPLRRALAVSPPRRSCRSAGLPLISEVFAVLADMDCGVVKGHAWTYRDRLGCLVFLRDEETDTERMARIEVASDTSSAATPTAPAASWPPSPSPPSRTLSAASTSSCRPTVEPAELTELSPSRSP</sequence>
<name>A0A0E0CZG5_9ORYZ</name>
<dbReference type="AlphaFoldDB" id="A0A0E0CZG5"/>
<feature type="region of interest" description="Disordered" evidence="1">
    <location>
        <begin position="13"/>
        <end position="75"/>
    </location>
</feature>
<evidence type="ECO:0000313" key="2">
    <source>
        <dbReference type="EnsemblPlants" id="OMERI03G13270.1"/>
    </source>
</evidence>
<proteinExistence type="predicted"/>
<dbReference type="Proteomes" id="UP000008021">
    <property type="component" value="Chromosome 3"/>
</dbReference>
<feature type="compositionally biased region" description="Low complexity" evidence="1">
    <location>
        <begin position="39"/>
        <end position="75"/>
    </location>
</feature>
<keyword evidence="3" id="KW-1185">Reference proteome</keyword>
<accession>A0A0E0CZG5</accession>
<feature type="compositionally biased region" description="Low complexity" evidence="1">
    <location>
        <begin position="169"/>
        <end position="179"/>
    </location>
</feature>
<dbReference type="Gramene" id="OMERI03G13270.1">
    <property type="protein sequence ID" value="OMERI03G13270.1"/>
    <property type="gene ID" value="OMERI03G13270"/>
</dbReference>
<feature type="compositionally biased region" description="Low complexity" evidence="1">
    <location>
        <begin position="145"/>
        <end position="159"/>
    </location>
</feature>
<dbReference type="HOGENOM" id="CLU_1380048_0_0_1"/>
<dbReference type="EnsemblPlants" id="OMERI03G13270.1">
    <property type="protein sequence ID" value="OMERI03G13270.1"/>
    <property type="gene ID" value="OMERI03G13270"/>
</dbReference>
<feature type="region of interest" description="Disordered" evidence="1">
    <location>
        <begin position="144"/>
        <end position="198"/>
    </location>
</feature>
<protein>
    <submittedName>
        <fullName evidence="2">Uncharacterized protein</fullName>
    </submittedName>
</protein>
<dbReference type="STRING" id="40149.A0A0E0CZG5"/>
<evidence type="ECO:0000313" key="3">
    <source>
        <dbReference type="Proteomes" id="UP000008021"/>
    </source>
</evidence>
<reference evidence="2" key="2">
    <citation type="submission" date="2018-05" db="EMBL/GenBank/DDBJ databases">
        <title>OmerRS3 (Oryza meridionalis Reference Sequence Version 3).</title>
        <authorList>
            <person name="Zhang J."/>
            <person name="Kudrna D."/>
            <person name="Lee S."/>
            <person name="Talag J."/>
            <person name="Welchert J."/>
            <person name="Wing R.A."/>
        </authorList>
    </citation>
    <scope>NUCLEOTIDE SEQUENCE [LARGE SCALE GENOMIC DNA]</scope>
    <source>
        <strain evidence="2">cv. OR44</strain>
    </source>
</reference>
<reference evidence="2" key="1">
    <citation type="submission" date="2015-04" db="UniProtKB">
        <authorList>
            <consortium name="EnsemblPlants"/>
        </authorList>
    </citation>
    <scope>IDENTIFICATION</scope>
</reference>
<evidence type="ECO:0000256" key="1">
    <source>
        <dbReference type="SAM" id="MobiDB-lite"/>
    </source>
</evidence>
<organism evidence="2">
    <name type="scientific">Oryza meridionalis</name>
    <dbReference type="NCBI Taxonomy" id="40149"/>
    <lineage>
        <taxon>Eukaryota</taxon>
        <taxon>Viridiplantae</taxon>
        <taxon>Streptophyta</taxon>
        <taxon>Embryophyta</taxon>
        <taxon>Tracheophyta</taxon>
        <taxon>Spermatophyta</taxon>
        <taxon>Magnoliopsida</taxon>
        <taxon>Liliopsida</taxon>
        <taxon>Poales</taxon>
        <taxon>Poaceae</taxon>
        <taxon>BOP clade</taxon>
        <taxon>Oryzoideae</taxon>
        <taxon>Oryzeae</taxon>
        <taxon>Oryzinae</taxon>
        <taxon>Oryza</taxon>
    </lineage>
</organism>